<dbReference type="InterPro" id="IPR027417">
    <property type="entry name" value="P-loop_NTPase"/>
</dbReference>
<comment type="caution">
    <text evidence="1">The sequence shown here is derived from an EMBL/GenBank/DDBJ whole genome shotgun (WGS) entry which is preliminary data.</text>
</comment>
<evidence type="ECO:0000313" key="2">
    <source>
        <dbReference type="Proteomes" id="UP000229554"/>
    </source>
</evidence>
<accession>A0A2M8KRR6</accession>
<name>A0A2M8KRR6_9BACT</name>
<evidence type="ECO:0000313" key="1">
    <source>
        <dbReference type="EMBL" id="PJE62621.1"/>
    </source>
</evidence>
<dbReference type="Pfam" id="PF13177">
    <property type="entry name" value="DNA_pol3_delta2"/>
    <property type="match status" value="1"/>
</dbReference>
<reference evidence="2" key="1">
    <citation type="submission" date="2017-09" db="EMBL/GenBank/DDBJ databases">
        <title>Depth-based differentiation of microbial function through sediment-hosted aquifers and enrichment of novel symbionts in the deep terrestrial subsurface.</title>
        <authorList>
            <person name="Probst A.J."/>
            <person name="Ladd B."/>
            <person name="Jarett J.K."/>
            <person name="Geller-Mcgrath D.E."/>
            <person name="Sieber C.M.K."/>
            <person name="Emerson J.B."/>
            <person name="Anantharaman K."/>
            <person name="Thomas B.C."/>
            <person name="Malmstrom R."/>
            <person name="Stieglmeier M."/>
            <person name="Klingl A."/>
            <person name="Woyke T."/>
            <person name="Ryan C.M."/>
            <person name="Banfield J.F."/>
        </authorList>
    </citation>
    <scope>NUCLEOTIDE SEQUENCE [LARGE SCALE GENOMIC DNA]</scope>
</reference>
<gene>
    <name evidence="1" type="ORF">COU88_04005</name>
</gene>
<organism evidence="1 2">
    <name type="scientific">Candidatus Roizmanbacteria bacterium CG10_big_fil_rev_8_21_14_0_10_39_6</name>
    <dbReference type="NCBI Taxonomy" id="1974853"/>
    <lineage>
        <taxon>Bacteria</taxon>
        <taxon>Candidatus Roizmaniibacteriota</taxon>
    </lineage>
</organism>
<dbReference type="GO" id="GO:0006261">
    <property type="term" value="P:DNA-templated DNA replication"/>
    <property type="evidence" value="ECO:0007669"/>
    <property type="project" value="TreeGrafter"/>
</dbReference>
<evidence type="ECO:0008006" key="3">
    <source>
        <dbReference type="Google" id="ProtNLM"/>
    </source>
</evidence>
<proteinExistence type="predicted"/>
<sequence>MEYSLYQMKIFMSMEIKNTIPLLIQSEDKNSVIEYIQNTIKHISIVETNTEGDLTIEKLRAIMRMSSMQHTHPIMCVVWGFDTATVQTQNAFLKTLEEQPPYLTYCLVCTNEQQIVQTILSRCQSIRLKRLVTEEILDDIPKIVRIWTHEKPKRTREEGLTFIDSLLLKSTYTISKNPPAAHYCKNLLTARQSIDTYNIDPITALECTLLFEK</sequence>
<protein>
    <recommendedName>
        <fullName evidence="3">DNA polymerase III subunit delta</fullName>
    </recommendedName>
</protein>
<dbReference type="InterPro" id="IPR050238">
    <property type="entry name" value="DNA_Rep/Repair_Clamp_Loader"/>
</dbReference>
<dbReference type="Proteomes" id="UP000229554">
    <property type="component" value="Unassembled WGS sequence"/>
</dbReference>
<dbReference type="Gene3D" id="3.40.50.300">
    <property type="entry name" value="P-loop containing nucleotide triphosphate hydrolases"/>
    <property type="match status" value="1"/>
</dbReference>
<dbReference type="SUPFAM" id="SSF52540">
    <property type="entry name" value="P-loop containing nucleoside triphosphate hydrolases"/>
    <property type="match status" value="1"/>
</dbReference>
<dbReference type="PANTHER" id="PTHR11669">
    <property type="entry name" value="REPLICATION FACTOR C / DNA POLYMERASE III GAMMA-TAU SUBUNIT"/>
    <property type="match status" value="1"/>
</dbReference>
<dbReference type="EMBL" id="PFED01000161">
    <property type="protein sequence ID" value="PJE62621.1"/>
    <property type="molecule type" value="Genomic_DNA"/>
</dbReference>
<dbReference type="AlphaFoldDB" id="A0A2M8KRR6"/>
<dbReference type="PANTHER" id="PTHR11669:SF0">
    <property type="entry name" value="PROTEIN STICHEL-LIKE 2"/>
    <property type="match status" value="1"/>
</dbReference>